<feature type="domain" description="PPIase FKBP-type" evidence="8">
    <location>
        <begin position="1"/>
        <end position="41"/>
    </location>
</feature>
<feature type="non-terminal residue" evidence="9">
    <location>
        <position position="1"/>
    </location>
</feature>
<evidence type="ECO:0000256" key="5">
    <source>
        <dbReference type="ARBA" id="ARBA00038106"/>
    </source>
</evidence>
<dbReference type="InterPro" id="IPR001179">
    <property type="entry name" value="PPIase_FKBP_dom"/>
</dbReference>
<evidence type="ECO:0000313" key="9">
    <source>
        <dbReference type="EMBL" id="KZP22067.1"/>
    </source>
</evidence>
<comment type="similarity">
    <text evidence="5">Belongs to the FKBP-type PPIase family. FKBP1 subfamily.</text>
</comment>
<evidence type="ECO:0000256" key="3">
    <source>
        <dbReference type="ARBA" id="ARBA00023110"/>
    </source>
</evidence>
<dbReference type="PROSITE" id="PS50059">
    <property type="entry name" value="FKBP_PPIASE"/>
    <property type="match status" value="1"/>
</dbReference>
<reference evidence="9" key="1">
    <citation type="journal article" date="2016" name="Mol. Biol. Evol.">
        <title>Comparative Genomics of Early-Diverging Mushroom-Forming Fungi Provides Insights into the Origins of Lignocellulose Decay Capabilities.</title>
        <authorList>
            <person name="Nagy L.G."/>
            <person name="Riley R."/>
            <person name="Tritt A."/>
            <person name="Adam C."/>
            <person name="Daum C."/>
            <person name="Floudas D."/>
            <person name="Sun H."/>
            <person name="Yadav J.S."/>
            <person name="Pangilinan J."/>
            <person name="Larsson K.H."/>
            <person name="Matsuura K."/>
            <person name="Barry K."/>
            <person name="Labutti K."/>
            <person name="Kuo R."/>
            <person name="Ohm R.A."/>
            <person name="Bhattacharya S.S."/>
            <person name="Shirouzu T."/>
            <person name="Yoshinaga Y."/>
            <person name="Martin F.M."/>
            <person name="Grigoriev I.V."/>
            <person name="Hibbett D.S."/>
        </authorList>
    </citation>
    <scope>NUCLEOTIDE SEQUENCE [LARGE SCALE GENOMIC DNA]</scope>
    <source>
        <strain evidence="9">CBS 109695</strain>
    </source>
</reference>
<dbReference type="PANTHER" id="PTHR10516">
    <property type="entry name" value="PEPTIDYL-PROLYL CIS-TRANS ISOMERASE"/>
    <property type="match status" value="1"/>
</dbReference>
<sequence length="91" mass="9762">LCTLRANGAKFDSSHHRGDPLPLTLGIGQVIKGWDEDLQDMSDSTRSASITCPSDTATSAHVDSGVSSPLTRRWRTPSSSWSCRASVQTTT</sequence>
<dbReference type="SUPFAM" id="SSF54534">
    <property type="entry name" value="FKBP-like"/>
    <property type="match status" value="1"/>
</dbReference>
<evidence type="ECO:0000256" key="4">
    <source>
        <dbReference type="ARBA" id="ARBA00023235"/>
    </source>
</evidence>
<evidence type="ECO:0000256" key="6">
    <source>
        <dbReference type="PROSITE-ProRule" id="PRU00277"/>
    </source>
</evidence>
<dbReference type="OrthoDB" id="1902587at2759"/>
<organism evidence="9">
    <name type="scientific">Athelia psychrophila</name>
    <dbReference type="NCBI Taxonomy" id="1759441"/>
    <lineage>
        <taxon>Eukaryota</taxon>
        <taxon>Fungi</taxon>
        <taxon>Dikarya</taxon>
        <taxon>Basidiomycota</taxon>
        <taxon>Agaricomycotina</taxon>
        <taxon>Agaricomycetes</taxon>
        <taxon>Agaricomycetidae</taxon>
        <taxon>Atheliales</taxon>
        <taxon>Atheliaceae</taxon>
        <taxon>Athelia</taxon>
    </lineage>
</organism>
<dbReference type="STRING" id="436010.A0A166KMS2"/>
<dbReference type="AlphaFoldDB" id="A0A166KMS2"/>
<dbReference type="PANTHER" id="PTHR10516:SF443">
    <property type="entry name" value="FK506-BINDING PROTEIN 59-RELATED"/>
    <property type="match status" value="1"/>
</dbReference>
<dbReference type="Pfam" id="PF00254">
    <property type="entry name" value="FKBP_C"/>
    <property type="match status" value="1"/>
</dbReference>
<feature type="compositionally biased region" description="Polar residues" evidence="7">
    <location>
        <begin position="42"/>
        <end position="61"/>
    </location>
</feature>
<evidence type="ECO:0000256" key="2">
    <source>
        <dbReference type="ARBA" id="ARBA00013194"/>
    </source>
</evidence>
<gene>
    <name evidence="9" type="ORF">FIBSPDRAFT_1018651</name>
</gene>
<dbReference type="GO" id="GO:0005737">
    <property type="term" value="C:cytoplasm"/>
    <property type="evidence" value="ECO:0007669"/>
    <property type="project" value="TreeGrafter"/>
</dbReference>
<keyword evidence="4 6" id="KW-0413">Isomerase</keyword>
<keyword evidence="3 6" id="KW-0697">Rotamase</keyword>
<proteinExistence type="inferred from homology"/>
<dbReference type="EMBL" id="KV417542">
    <property type="protein sequence ID" value="KZP22067.1"/>
    <property type="molecule type" value="Genomic_DNA"/>
</dbReference>
<evidence type="ECO:0000259" key="8">
    <source>
        <dbReference type="PROSITE" id="PS50059"/>
    </source>
</evidence>
<dbReference type="GO" id="GO:0003755">
    <property type="term" value="F:peptidyl-prolyl cis-trans isomerase activity"/>
    <property type="evidence" value="ECO:0007669"/>
    <property type="project" value="UniProtKB-KW"/>
</dbReference>
<evidence type="ECO:0000256" key="7">
    <source>
        <dbReference type="SAM" id="MobiDB-lite"/>
    </source>
</evidence>
<accession>A0A166KMS2</accession>
<name>A0A166KMS2_9AGAM</name>
<feature type="compositionally biased region" description="Low complexity" evidence="7">
    <location>
        <begin position="67"/>
        <end position="82"/>
    </location>
</feature>
<comment type="catalytic activity">
    <reaction evidence="1 6">
        <text>[protein]-peptidylproline (omega=180) = [protein]-peptidylproline (omega=0)</text>
        <dbReference type="Rhea" id="RHEA:16237"/>
        <dbReference type="Rhea" id="RHEA-COMP:10747"/>
        <dbReference type="Rhea" id="RHEA-COMP:10748"/>
        <dbReference type="ChEBI" id="CHEBI:83833"/>
        <dbReference type="ChEBI" id="CHEBI:83834"/>
        <dbReference type="EC" id="5.2.1.8"/>
    </reaction>
</comment>
<feature type="non-terminal residue" evidence="9">
    <location>
        <position position="91"/>
    </location>
</feature>
<feature type="region of interest" description="Disordered" evidence="7">
    <location>
        <begin position="42"/>
        <end position="91"/>
    </location>
</feature>
<protein>
    <recommendedName>
        <fullName evidence="2 6">peptidylprolyl isomerase</fullName>
        <ecNumber evidence="2 6">5.2.1.8</ecNumber>
    </recommendedName>
</protein>
<evidence type="ECO:0000256" key="1">
    <source>
        <dbReference type="ARBA" id="ARBA00000971"/>
    </source>
</evidence>
<dbReference type="InterPro" id="IPR046357">
    <property type="entry name" value="PPIase_dom_sf"/>
</dbReference>
<dbReference type="InterPro" id="IPR050689">
    <property type="entry name" value="FKBP-type_PPIase"/>
</dbReference>
<dbReference type="EC" id="5.2.1.8" evidence="2 6"/>
<dbReference type="Gene3D" id="3.10.50.40">
    <property type="match status" value="1"/>
</dbReference>